<dbReference type="OrthoDB" id="2019850at2759"/>
<dbReference type="EMBL" id="CM017887">
    <property type="protein sequence ID" value="KAG1371716.1"/>
    <property type="molecule type" value="Genomic_DNA"/>
</dbReference>
<evidence type="ECO:0000256" key="1">
    <source>
        <dbReference type="SAM" id="MobiDB-lite"/>
    </source>
</evidence>
<reference evidence="2" key="2">
    <citation type="submission" date="2019-07" db="EMBL/GenBank/DDBJ databases">
        <authorList>
            <person name="Yang Y."/>
            <person name="Bocs S."/>
            <person name="Baudouin L."/>
        </authorList>
    </citation>
    <scope>NUCLEOTIDE SEQUENCE</scope>
    <source>
        <tissue evidence="2">Spear leaf of Hainan Tall coconut</tissue>
    </source>
</reference>
<proteinExistence type="predicted"/>
<organism evidence="2 3">
    <name type="scientific">Cocos nucifera</name>
    <name type="common">Coconut palm</name>
    <dbReference type="NCBI Taxonomy" id="13894"/>
    <lineage>
        <taxon>Eukaryota</taxon>
        <taxon>Viridiplantae</taxon>
        <taxon>Streptophyta</taxon>
        <taxon>Embryophyta</taxon>
        <taxon>Tracheophyta</taxon>
        <taxon>Spermatophyta</taxon>
        <taxon>Magnoliopsida</taxon>
        <taxon>Liliopsida</taxon>
        <taxon>Arecaceae</taxon>
        <taxon>Arecoideae</taxon>
        <taxon>Cocoseae</taxon>
        <taxon>Attaleinae</taxon>
        <taxon>Cocos</taxon>
    </lineage>
</organism>
<feature type="region of interest" description="Disordered" evidence="1">
    <location>
        <begin position="108"/>
        <end position="160"/>
    </location>
</feature>
<gene>
    <name evidence="2" type="ORF">COCNU_16G008100</name>
</gene>
<dbReference type="AlphaFoldDB" id="A0A8K0IZ06"/>
<evidence type="ECO:0000313" key="3">
    <source>
        <dbReference type="Proteomes" id="UP000797356"/>
    </source>
</evidence>
<keyword evidence="3" id="KW-1185">Reference proteome</keyword>
<reference evidence="2" key="1">
    <citation type="journal article" date="2017" name="Gigascience">
        <title>The genome draft of coconut (Cocos nucifera).</title>
        <authorList>
            <person name="Xiao Y."/>
            <person name="Xu P."/>
            <person name="Fan H."/>
            <person name="Baudouin L."/>
            <person name="Xia W."/>
            <person name="Bocs S."/>
            <person name="Xu J."/>
            <person name="Li Q."/>
            <person name="Guo A."/>
            <person name="Zhou L."/>
            <person name="Li J."/>
            <person name="Wu Y."/>
            <person name="Ma Z."/>
            <person name="Armero A."/>
            <person name="Issali A.E."/>
            <person name="Liu N."/>
            <person name="Peng M."/>
            <person name="Yang Y."/>
        </authorList>
    </citation>
    <scope>NUCLEOTIDE SEQUENCE</scope>
    <source>
        <tissue evidence="2">Spear leaf of Hainan Tall coconut</tissue>
    </source>
</reference>
<comment type="caution">
    <text evidence="2">The sequence shown here is derived from an EMBL/GenBank/DDBJ whole genome shotgun (WGS) entry which is preliminary data.</text>
</comment>
<protein>
    <submittedName>
        <fullName evidence="2">Uncharacterized protein</fullName>
    </submittedName>
</protein>
<feature type="compositionally biased region" description="Polar residues" evidence="1">
    <location>
        <begin position="126"/>
        <end position="135"/>
    </location>
</feature>
<name>A0A8K0IZ06_COCNU</name>
<evidence type="ECO:0000313" key="2">
    <source>
        <dbReference type="EMBL" id="KAG1371716.1"/>
    </source>
</evidence>
<accession>A0A8K0IZ06</accession>
<feature type="compositionally biased region" description="Basic and acidic residues" evidence="1">
    <location>
        <begin position="141"/>
        <end position="150"/>
    </location>
</feature>
<dbReference type="Proteomes" id="UP000797356">
    <property type="component" value="Chromosome 16"/>
</dbReference>
<sequence length="160" mass="18097">MQRAAQGEAKPKEEESVKKMHIYHGGESSPRSIERSDVISDNPSIDKLNEEAANIHQMQADSSTNNHQNGAIYNSGWSLRDQIWDSTVTSQENFSDVDFKRKKLEIEMETSSPHKMLKSVIGDGDGQSSSLINRKSSYKQQKHEKLDRNVLRPPKATNKD</sequence>
<feature type="compositionally biased region" description="Basic and acidic residues" evidence="1">
    <location>
        <begin position="9"/>
        <end position="18"/>
    </location>
</feature>
<feature type="region of interest" description="Disordered" evidence="1">
    <location>
        <begin position="1"/>
        <end position="43"/>
    </location>
</feature>